<dbReference type="AlphaFoldDB" id="A0A084WFZ0"/>
<dbReference type="Proteomes" id="UP000030765">
    <property type="component" value="Unassembled WGS sequence"/>
</dbReference>
<proteinExistence type="predicted"/>
<dbReference type="EMBL" id="KE525343">
    <property type="protein sequence ID" value="KFB49134.1"/>
    <property type="molecule type" value="Genomic_DNA"/>
</dbReference>
<dbReference type="EnsemblMetazoa" id="ASIC017288-RA">
    <property type="protein sequence ID" value="ASIC017288-PA"/>
    <property type="gene ID" value="ASIC017288"/>
</dbReference>
<protein>
    <submittedName>
        <fullName evidence="1 2">Uncharacterized protein</fullName>
    </submittedName>
</protein>
<reference evidence="1 3" key="1">
    <citation type="journal article" date="2014" name="BMC Genomics">
        <title>Genome sequence of Anopheles sinensis provides insight into genetics basis of mosquito competence for malaria parasites.</title>
        <authorList>
            <person name="Zhou D."/>
            <person name="Zhang D."/>
            <person name="Ding G."/>
            <person name="Shi L."/>
            <person name="Hou Q."/>
            <person name="Ye Y."/>
            <person name="Xu Y."/>
            <person name="Zhou H."/>
            <person name="Xiong C."/>
            <person name="Li S."/>
            <person name="Yu J."/>
            <person name="Hong S."/>
            <person name="Yu X."/>
            <person name="Zou P."/>
            <person name="Chen C."/>
            <person name="Chang X."/>
            <person name="Wang W."/>
            <person name="Lv Y."/>
            <person name="Sun Y."/>
            <person name="Ma L."/>
            <person name="Shen B."/>
            <person name="Zhu C."/>
        </authorList>
    </citation>
    <scope>NUCLEOTIDE SEQUENCE [LARGE SCALE GENOMIC DNA]</scope>
</reference>
<gene>
    <name evidence="1" type="ORF">ZHAS_00017288</name>
</gene>
<accession>A0A084WFZ0</accession>
<dbReference type="VEuPathDB" id="VectorBase:ASIC017288"/>
<evidence type="ECO:0000313" key="1">
    <source>
        <dbReference type="EMBL" id="KFB49134.1"/>
    </source>
</evidence>
<name>A0A084WFZ0_ANOSI</name>
<keyword evidence="3" id="KW-1185">Reference proteome</keyword>
<reference evidence="2" key="2">
    <citation type="submission" date="2020-05" db="UniProtKB">
        <authorList>
            <consortium name="EnsemblMetazoa"/>
        </authorList>
    </citation>
    <scope>IDENTIFICATION</scope>
</reference>
<organism evidence="1">
    <name type="scientific">Anopheles sinensis</name>
    <name type="common">Mosquito</name>
    <dbReference type="NCBI Taxonomy" id="74873"/>
    <lineage>
        <taxon>Eukaryota</taxon>
        <taxon>Metazoa</taxon>
        <taxon>Ecdysozoa</taxon>
        <taxon>Arthropoda</taxon>
        <taxon>Hexapoda</taxon>
        <taxon>Insecta</taxon>
        <taxon>Pterygota</taxon>
        <taxon>Neoptera</taxon>
        <taxon>Endopterygota</taxon>
        <taxon>Diptera</taxon>
        <taxon>Nematocera</taxon>
        <taxon>Culicoidea</taxon>
        <taxon>Culicidae</taxon>
        <taxon>Anophelinae</taxon>
        <taxon>Anopheles</taxon>
    </lineage>
</organism>
<dbReference type="EMBL" id="ATLV01023414">
    <property type="status" value="NOT_ANNOTATED_CDS"/>
    <property type="molecule type" value="Genomic_DNA"/>
</dbReference>
<evidence type="ECO:0000313" key="2">
    <source>
        <dbReference type="EnsemblMetazoa" id="ASIC017288-PA"/>
    </source>
</evidence>
<sequence>MSIINSPAAVIFTRSRFSGEADPIEQRGASRSERGACVHTCSDGGMDGNCNSATEQCCRIRPTPATRCPDDTYVCVSPSLCNNGLLNFDAQNAISTQQPTALPNVLGHFQPTSRPPQGGVKCFMDVWFHFVRFAPYPALNSCKFDVCGLRGASFLLASCLR</sequence>
<evidence type="ECO:0000313" key="3">
    <source>
        <dbReference type="Proteomes" id="UP000030765"/>
    </source>
</evidence>